<keyword evidence="6" id="KW-0560">Oxidoreductase</keyword>
<keyword evidence="2" id="KW-0285">Flavoprotein</keyword>
<dbReference type="PRINTS" id="PR00420">
    <property type="entry name" value="RNGMNOXGNASE"/>
</dbReference>
<comment type="cofactor">
    <cofactor evidence="1">
        <name>FAD</name>
        <dbReference type="ChEBI" id="CHEBI:57692"/>
    </cofactor>
</comment>
<evidence type="ECO:0000313" key="6">
    <source>
        <dbReference type="EMBL" id="MCS0635781.1"/>
    </source>
</evidence>
<keyword evidence="7" id="KW-1185">Reference proteome</keyword>
<dbReference type="Gene3D" id="3.50.50.60">
    <property type="entry name" value="FAD/NAD(P)-binding domain"/>
    <property type="match status" value="1"/>
</dbReference>
<sequence>MVESEVDVLVVGGALGGLSTAMFLAQRGVRVLLAERHGTTSLHRKAAGLNPRTMELLRIGGVLGRIREAADDRGDRGSRGDFGIKVAETVGGPVLRSVAEGLDDIVRETEQCSPQRWTPAGQDRIEPVLRKQAEAYGATIRFGTELVSFEHSDDAGVTARLRDLEDGAEHTVRARYLVAADGPRSTIRESLGVTRHGHGSLAHFMTIVFDADLSTVLPPGAAGWYYLRNPAFSGTFGPAGRPGRYSLYVRYAPEQGESAEDFTPQRCLELIRLAVNAPDLRAELVETQPWEMAARIADRWRVGRVLLVGDAAKVMPPTGGMGGNTAIGDGFDVAWKLAAVLRGEAGEALLDSYAEERSGIARLVSGEALSLYADRMAPQLADSVPEKLGNARVLLGFRYRSGAVAEPDDIAAASDTGSGAGVGSGDELTEDPLRPSGRAGFRAPHGWVERDGGERRSVLDLFGDGWVLLAAPGGARWSAAATRAARELGVPLDAHTLGDGLVDTDAVLASRYGIGAAGASLVRPDGVVAWRTADAPSDGAAGTLRSVLTRVLAR</sequence>
<evidence type="ECO:0000256" key="4">
    <source>
        <dbReference type="SAM" id="MobiDB-lite"/>
    </source>
</evidence>
<reference evidence="6" key="1">
    <citation type="submission" date="2022-08" db="EMBL/GenBank/DDBJ databases">
        <authorList>
            <person name="Somphong A."/>
            <person name="Phongsopitanun W."/>
        </authorList>
    </citation>
    <scope>NUCLEOTIDE SEQUENCE</scope>
    <source>
        <strain evidence="6">LP05-1</strain>
    </source>
</reference>
<evidence type="ECO:0000313" key="7">
    <source>
        <dbReference type="Proteomes" id="UP001431313"/>
    </source>
</evidence>
<name>A0ABT2CEI8_9ACTN</name>
<dbReference type="PANTHER" id="PTHR43004:SF19">
    <property type="entry name" value="BINDING MONOOXYGENASE, PUTATIVE (JCVI)-RELATED"/>
    <property type="match status" value="1"/>
</dbReference>
<proteinExistence type="predicted"/>
<dbReference type="Pfam" id="PF01494">
    <property type="entry name" value="FAD_binding_3"/>
    <property type="match status" value="1"/>
</dbReference>
<evidence type="ECO:0000256" key="1">
    <source>
        <dbReference type="ARBA" id="ARBA00001974"/>
    </source>
</evidence>
<dbReference type="InterPro" id="IPR002938">
    <property type="entry name" value="FAD-bd"/>
</dbReference>
<dbReference type="EMBL" id="JANUGQ010000005">
    <property type="protein sequence ID" value="MCS0635781.1"/>
    <property type="molecule type" value="Genomic_DNA"/>
</dbReference>
<keyword evidence="3" id="KW-0274">FAD</keyword>
<dbReference type="InterPro" id="IPR050641">
    <property type="entry name" value="RIFMO-like"/>
</dbReference>
<feature type="region of interest" description="Disordered" evidence="4">
    <location>
        <begin position="410"/>
        <end position="446"/>
    </location>
</feature>
<dbReference type="InterPro" id="IPR036188">
    <property type="entry name" value="FAD/NAD-bd_sf"/>
</dbReference>
<dbReference type="PANTHER" id="PTHR43004">
    <property type="entry name" value="TRK SYSTEM POTASSIUM UPTAKE PROTEIN"/>
    <property type="match status" value="1"/>
</dbReference>
<dbReference type="Pfam" id="PF21274">
    <property type="entry name" value="Rng_hyd_C"/>
    <property type="match status" value="1"/>
</dbReference>
<dbReference type="Proteomes" id="UP001431313">
    <property type="component" value="Unassembled WGS sequence"/>
</dbReference>
<dbReference type="GO" id="GO:0004497">
    <property type="term" value="F:monooxygenase activity"/>
    <property type="evidence" value="ECO:0007669"/>
    <property type="project" value="UniProtKB-KW"/>
</dbReference>
<protein>
    <submittedName>
        <fullName evidence="6">FAD-dependent monooxygenase</fullName>
    </submittedName>
</protein>
<keyword evidence="6" id="KW-0503">Monooxygenase</keyword>
<organism evidence="6 7">
    <name type="scientific">Streptomyces pyxinae</name>
    <dbReference type="NCBI Taxonomy" id="2970734"/>
    <lineage>
        <taxon>Bacteria</taxon>
        <taxon>Bacillati</taxon>
        <taxon>Actinomycetota</taxon>
        <taxon>Actinomycetes</taxon>
        <taxon>Kitasatosporales</taxon>
        <taxon>Streptomycetaceae</taxon>
        <taxon>Streptomyces</taxon>
    </lineage>
</organism>
<dbReference type="Gene3D" id="3.40.30.120">
    <property type="match status" value="1"/>
</dbReference>
<feature type="domain" description="FAD-binding" evidence="5">
    <location>
        <begin position="5"/>
        <end position="364"/>
    </location>
</feature>
<evidence type="ECO:0000256" key="3">
    <source>
        <dbReference type="ARBA" id="ARBA00022827"/>
    </source>
</evidence>
<dbReference type="NCBIfam" id="NF046069">
    <property type="entry name" value="AkvoneHdxseRdmE"/>
    <property type="match status" value="1"/>
</dbReference>
<dbReference type="SUPFAM" id="SSF51905">
    <property type="entry name" value="FAD/NAD(P)-binding domain"/>
    <property type="match status" value="1"/>
</dbReference>
<evidence type="ECO:0000256" key="2">
    <source>
        <dbReference type="ARBA" id="ARBA00022630"/>
    </source>
</evidence>
<comment type="caution">
    <text evidence="6">The sequence shown here is derived from an EMBL/GenBank/DDBJ whole genome shotgun (WGS) entry which is preliminary data.</text>
</comment>
<accession>A0ABT2CEI8</accession>
<gene>
    <name evidence="6" type="ORF">NX801_08905</name>
</gene>
<dbReference type="RefSeq" id="WP_258786667.1">
    <property type="nucleotide sequence ID" value="NZ_JANUGQ010000005.1"/>
</dbReference>
<evidence type="ECO:0000259" key="5">
    <source>
        <dbReference type="Pfam" id="PF01494"/>
    </source>
</evidence>
<dbReference type="Gene3D" id="3.30.9.10">
    <property type="entry name" value="D-Amino Acid Oxidase, subunit A, domain 2"/>
    <property type="match status" value="1"/>
</dbReference>